<dbReference type="Proteomes" id="UP001562357">
    <property type="component" value="Unassembled WGS sequence"/>
</dbReference>
<feature type="region of interest" description="Disordered" evidence="1">
    <location>
        <begin position="190"/>
        <end position="272"/>
    </location>
</feature>
<feature type="region of interest" description="Disordered" evidence="1">
    <location>
        <begin position="138"/>
        <end position="177"/>
    </location>
</feature>
<evidence type="ECO:0000256" key="1">
    <source>
        <dbReference type="SAM" id="MobiDB-lite"/>
    </source>
</evidence>
<sequence>MPPGHAKRGDVAASICRVKDFFRKKRGAEGTDSHGAHGIRELLKQDRDALLRDFERILDNKRALESLVSPSELHVASPYRSVATQTEVHEEPVRPTTPGIEEAARQIPTYTSSSTQVEMEMETADETEPCISADAASLRHSSRGVGQTSDASGELCDEEHEPDQVVQNESTSGHDTFSFCVPVRGTIRRQASSASDTQSDPSLVTVKAPESHPEPYIFGTSEAARLIKKEMSPLSREKRRTIHPRSQASTQSTVTAQRLHLKGGGGKNVGRS</sequence>
<feature type="compositionally biased region" description="Polar residues" evidence="1">
    <location>
        <begin position="244"/>
        <end position="256"/>
    </location>
</feature>
<feature type="region of interest" description="Disordered" evidence="1">
    <location>
        <begin position="82"/>
        <end position="102"/>
    </location>
</feature>
<evidence type="ECO:0000313" key="2">
    <source>
        <dbReference type="EMBL" id="GAB0133147.1"/>
    </source>
</evidence>
<organism evidence="2 3">
    <name type="scientific">Epichloe bromicola</name>
    <dbReference type="NCBI Taxonomy" id="79588"/>
    <lineage>
        <taxon>Eukaryota</taxon>
        <taxon>Fungi</taxon>
        <taxon>Dikarya</taxon>
        <taxon>Ascomycota</taxon>
        <taxon>Pezizomycotina</taxon>
        <taxon>Sordariomycetes</taxon>
        <taxon>Hypocreomycetidae</taxon>
        <taxon>Hypocreales</taxon>
        <taxon>Clavicipitaceae</taxon>
        <taxon>Epichloe</taxon>
    </lineage>
</organism>
<protein>
    <submittedName>
        <fullName evidence="2">Uncharacterized protein</fullName>
    </submittedName>
</protein>
<feature type="compositionally biased region" description="Gly residues" evidence="1">
    <location>
        <begin position="262"/>
        <end position="272"/>
    </location>
</feature>
<accession>A0ABQ0CIP2</accession>
<dbReference type="EMBL" id="BAAFGZ010000035">
    <property type="protein sequence ID" value="GAB0133147.1"/>
    <property type="molecule type" value="Genomic_DNA"/>
</dbReference>
<feature type="compositionally biased region" description="Polar residues" evidence="1">
    <location>
        <begin position="190"/>
        <end position="202"/>
    </location>
</feature>
<reference evidence="3" key="1">
    <citation type="submission" date="2024-06" db="EMBL/GenBank/DDBJ databases">
        <title>Draft Genome Sequences of Epichloe bromicola Strains Isolated from Elymus ciliaris.</title>
        <authorList>
            <consortium name="Epichloe bromicola genome sequencing consortium"/>
            <person name="Miura A."/>
            <person name="Imano S."/>
            <person name="Ashida A."/>
            <person name="Sato I."/>
            <person name="Chiba S."/>
            <person name="Tanaka A."/>
            <person name="Camagna M."/>
            <person name="Takemoto D."/>
        </authorList>
    </citation>
    <scope>NUCLEOTIDE SEQUENCE [LARGE SCALE GENOMIC DNA]</scope>
    <source>
        <strain evidence="3">DP</strain>
    </source>
</reference>
<evidence type="ECO:0000313" key="3">
    <source>
        <dbReference type="Proteomes" id="UP001562357"/>
    </source>
</evidence>
<gene>
    <name evidence="2" type="primary">g1562</name>
    <name evidence="2" type="ORF">EsDP_00001562</name>
</gene>
<comment type="caution">
    <text evidence="2">The sequence shown here is derived from an EMBL/GenBank/DDBJ whole genome shotgun (WGS) entry which is preliminary data.</text>
</comment>
<proteinExistence type="predicted"/>
<name>A0ABQ0CIP2_9HYPO</name>
<keyword evidence="3" id="KW-1185">Reference proteome</keyword>
<feature type="compositionally biased region" description="Polar residues" evidence="1">
    <location>
        <begin position="165"/>
        <end position="175"/>
    </location>
</feature>